<dbReference type="Proteomes" id="UP000828390">
    <property type="component" value="Unassembled WGS sequence"/>
</dbReference>
<proteinExistence type="predicted"/>
<evidence type="ECO:0000256" key="1">
    <source>
        <dbReference type="SAM" id="SignalP"/>
    </source>
</evidence>
<reference evidence="2" key="1">
    <citation type="journal article" date="2019" name="bioRxiv">
        <title>The Genome of the Zebra Mussel, Dreissena polymorpha: A Resource for Invasive Species Research.</title>
        <authorList>
            <person name="McCartney M.A."/>
            <person name="Auch B."/>
            <person name="Kono T."/>
            <person name="Mallez S."/>
            <person name="Zhang Y."/>
            <person name="Obille A."/>
            <person name="Becker A."/>
            <person name="Abrahante J.E."/>
            <person name="Garbe J."/>
            <person name="Badalamenti J.P."/>
            <person name="Herman A."/>
            <person name="Mangelson H."/>
            <person name="Liachko I."/>
            <person name="Sullivan S."/>
            <person name="Sone E.D."/>
            <person name="Koren S."/>
            <person name="Silverstein K.A.T."/>
            <person name="Beckman K.B."/>
            <person name="Gohl D.M."/>
        </authorList>
    </citation>
    <scope>NUCLEOTIDE SEQUENCE</scope>
    <source>
        <strain evidence="2">Duluth1</strain>
        <tissue evidence="2">Whole animal</tissue>
    </source>
</reference>
<feature type="chain" id="PRO_5038615032" description="Secreted protein" evidence="1">
    <location>
        <begin position="27"/>
        <end position="77"/>
    </location>
</feature>
<feature type="signal peptide" evidence="1">
    <location>
        <begin position="1"/>
        <end position="26"/>
    </location>
</feature>
<protein>
    <recommendedName>
        <fullName evidence="4">Secreted protein</fullName>
    </recommendedName>
</protein>
<sequence>MSHPPPEVSLIFLVLTIRAMLSSSGSSSSLLGITRPSHLTVEGGKGIRPERRQMFSESPSWETVICTSIDHFTQPVV</sequence>
<name>A0A9D4F575_DREPO</name>
<dbReference type="AlphaFoldDB" id="A0A9D4F575"/>
<reference evidence="2" key="2">
    <citation type="submission" date="2020-11" db="EMBL/GenBank/DDBJ databases">
        <authorList>
            <person name="McCartney M.A."/>
            <person name="Auch B."/>
            <person name="Kono T."/>
            <person name="Mallez S."/>
            <person name="Becker A."/>
            <person name="Gohl D.M."/>
            <person name="Silverstein K.A.T."/>
            <person name="Koren S."/>
            <person name="Bechman K.B."/>
            <person name="Herman A."/>
            <person name="Abrahante J.E."/>
            <person name="Garbe J."/>
        </authorList>
    </citation>
    <scope>NUCLEOTIDE SEQUENCE</scope>
    <source>
        <strain evidence="2">Duluth1</strain>
        <tissue evidence="2">Whole animal</tissue>
    </source>
</reference>
<comment type="caution">
    <text evidence="2">The sequence shown here is derived from an EMBL/GenBank/DDBJ whole genome shotgun (WGS) entry which is preliminary data.</text>
</comment>
<keyword evidence="1" id="KW-0732">Signal</keyword>
<accession>A0A9D4F575</accession>
<dbReference type="EMBL" id="JAIWYP010000007">
    <property type="protein sequence ID" value="KAH3791534.1"/>
    <property type="molecule type" value="Genomic_DNA"/>
</dbReference>
<evidence type="ECO:0008006" key="4">
    <source>
        <dbReference type="Google" id="ProtNLM"/>
    </source>
</evidence>
<evidence type="ECO:0000313" key="3">
    <source>
        <dbReference type="Proteomes" id="UP000828390"/>
    </source>
</evidence>
<evidence type="ECO:0000313" key="2">
    <source>
        <dbReference type="EMBL" id="KAH3791534.1"/>
    </source>
</evidence>
<organism evidence="2 3">
    <name type="scientific">Dreissena polymorpha</name>
    <name type="common">Zebra mussel</name>
    <name type="synonym">Mytilus polymorpha</name>
    <dbReference type="NCBI Taxonomy" id="45954"/>
    <lineage>
        <taxon>Eukaryota</taxon>
        <taxon>Metazoa</taxon>
        <taxon>Spiralia</taxon>
        <taxon>Lophotrochozoa</taxon>
        <taxon>Mollusca</taxon>
        <taxon>Bivalvia</taxon>
        <taxon>Autobranchia</taxon>
        <taxon>Heteroconchia</taxon>
        <taxon>Euheterodonta</taxon>
        <taxon>Imparidentia</taxon>
        <taxon>Neoheterodontei</taxon>
        <taxon>Myida</taxon>
        <taxon>Dreissenoidea</taxon>
        <taxon>Dreissenidae</taxon>
        <taxon>Dreissena</taxon>
    </lineage>
</organism>
<gene>
    <name evidence="2" type="ORF">DPMN_145022</name>
</gene>
<keyword evidence="3" id="KW-1185">Reference proteome</keyword>